<gene>
    <name evidence="2" type="ORF">ACFSUE_22360</name>
</gene>
<sequence length="98" mass="11030">MRQRNSTGMFPKLISILLTFVQVVIVLYILLQFFGANPTPFVNLLNSLSEPILKPFQGIFHPIVFNEHSLDLSAVFALIVYSIIGFGIQKILAILKIK</sequence>
<evidence type="ECO:0000313" key="3">
    <source>
        <dbReference type="Proteomes" id="UP001597399"/>
    </source>
</evidence>
<accession>A0ABW5S9X0</accession>
<keyword evidence="1" id="KW-1133">Transmembrane helix</keyword>
<name>A0ABW5S9X0_9BACL</name>
<dbReference type="RefSeq" id="WP_253063743.1">
    <property type="nucleotide sequence ID" value="NZ_JAMXWM010000023.1"/>
</dbReference>
<protein>
    <submittedName>
        <fullName evidence="2">YggT family protein</fullName>
    </submittedName>
</protein>
<dbReference type="InterPro" id="IPR003425">
    <property type="entry name" value="CCB3/YggT"/>
</dbReference>
<comment type="caution">
    <text evidence="2">The sequence shown here is derived from an EMBL/GenBank/DDBJ whole genome shotgun (WGS) entry which is preliminary data.</text>
</comment>
<feature type="transmembrane region" description="Helical" evidence="1">
    <location>
        <begin position="74"/>
        <end position="95"/>
    </location>
</feature>
<organism evidence="2 3">
    <name type="scientific">Sporolactobacillus shoreicorticis</name>
    <dbReference type="NCBI Taxonomy" id="1923877"/>
    <lineage>
        <taxon>Bacteria</taxon>
        <taxon>Bacillati</taxon>
        <taxon>Bacillota</taxon>
        <taxon>Bacilli</taxon>
        <taxon>Bacillales</taxon>
        <taxon>Sporolactobacillaceae</taxon>
        <taxon>Sporolactobacillus</taxon>
    </lineage>
</organism>
<reference evidence="3" key="1">
    <citation type="journal article" date="2019" name="Int. J. Syst. Evol. Microbiol.">
        <title>The Global Catalogue of Microorganisms (GCM) 10K type strain sequencing project: providing services to taxonomists for standard genome sequencing and annotation.</title>
        <authorList>
            <consortium name="The Broad Institute Genomics Platform"/>
            <consortium name="The Broad Institute Genome Sequencing Center for Infectious Disease"/>
            <person name="Wu L."/>
            <person name="Ma J."/>
        </authorList>
    </citation>
    <scope>NUCLEOTIDE SEQUENCE [LARGE SCALE GENOMIC DNA]</scope>
    <source>
        <strain evidence="3">TISTR 2466</strain>
    </source>
</reference>
<dbReference type="Pfam" id="PF02325">
    <property type="entry name" value="CCB3_YggT"/>
    <property type="match status" value="1"/>
</dbReference>
<evidence type="ECO:0000256" key="1">
    <source>
        <dbReference type="SAM" id="Phobius"/>
    </source>
</evidence>
<feature type="transmembrane region" description="Helical" evidence="1">
    <location>
        <begin position="12"/>
        <end position="34"/>
    </location>
</feature>
<dbReference type="Proteomes" id="UP001597399">
    <property type="component" value="Unassembled WGS sequence"/>
</dbReference>
<keyword evidence="1" id="KW-0812">Transmembrane</keyword>
<dbReference type="EMBL" id="JBHUMQ010000066">
    <property type="protein sequence ID" value="MFD2696339.1"/>
    <property type="molecule type" value="Genomic_DNA"/>
</dbReference>
<keyword evidence="1" id="KW-0472">Membrane</keyword>
<keyword evidence="3" id="KW-1185">Reference proteome</keyword>
<evidence type="ECO:0000313" key="2">
    <source>
        <dbReference type="EMBL" id="MFD2696339.1"/>
    </source>
</evidence>
<proteinExistence type="predicted"/>